<keyword evidence="2" id="KW-0963">Cytoplasm</keyword>
<feature type="compositionally biased region" description="Basic and acidic residues" evidence="7">
    <location>
        <begin position="93"/>
        <end position="103"/>
    </location>
</feature>
<keyword evidence="5" id="KW-0547">Nucleotide-binding</keyword>
<dbReference type="Gene3D" id="3.40.50.300">
    <property type="entry name" value="P-loop containing nucleotide triphosphate hydrolases"/>
    <property type="match status" value="1"/>
</dbReference>
<gene>
    <name evidence="10" type="primary">LOC108899912</name>
</gene>
<evidence type="ECO:0000256" key="6">
    <source>
        <dbReference type="ARBA" id="ARBA00022840"/>
    </source>
</evidence>
<dbReference type="InterPro" id="IPR001611">
    <property type="entry name" value="Leu-rich_rpt"/>
</dbReference>
<keyword evidence="4" id="KW-0677">Repeat</keyword>
<dbReference type="PROSITE" id="PS51450">
    <property type="entry name" value="LRR"/>
    <property type="match status" value="2"/>
</dbReference>
<evidence type="ECO:0000256" key="4">
    <source>
        <dbReference type="ARBA" id="ARBA00022737"/>
    </source>
</evidence>
<dbReference type="GeneID" id="108899912"/>
<dbReference type="InterPro" id="IPR041267">
    <property type="entry name" value="NLRP_HD2"/>
</dbReference>
<proteinExistence type="predicted"/>
<name>A0AAJ8BMP9_LATCA</name>
<comment type="subcellular location">
    <subcellularLocation>
        <location evidence="1">Cytoplasm</location>
    </subcellularLocation>
</comment>
<dbReference type="Pfam" id="PF17779">
    <property type="entry name" value="WHD_NOD2"/>
    <property type="match status" value="1"/>
</dbReference>
<dbReference type="SMART" id="SM01288">
    <property type="entry name" value="FISNA"/>
    <property type="match status" value="1"/>
</dbReference>
<evidence type="ECO:0000259" key="8">
    <source>
        <dbReference type="PROSITE" id="PS50837"/>
    </source>
</evidence>
<organism evidence="9 10">
    <name type="scientific">Lates calcarifer</name>
    <name type="common">Barramundi</name>
    <name type="synonym">Holocentrus calcarifer</name>
    <dbReference type="NCBI Taxonomy" id="8187"/>
    <lineage>
        <taxon>Eukaryota</taxon>
        <taxon>Metazoa</taxon>
        <taxon>Chordata</taxon>
        <taxon>Craniata</taxon>
        <taxon>Vertebrata</taxon>
        <taxon>Euteleostomi</taxon>
        <taxon>Actinopterygii</taxon>
        <taxon>Neopterygii</taxon>
        <taxon>Teleostei</taxon>
        <taxon>Neoteleostei</taxon>
        <taxon>Acanthomorphata</taxon>
        <taxon>Carangaria</taxon>
        <taxon>Carangaria incertae sedis</taxon>
        <taxon>Centropomidae</taxon>
        <taxon>Lates</taxon>
    </lineage>
</organism>
<evidence type="ECO:0000256" key="1">
    <source>
        <dbReference type="ARBA" id="ARBA00004496"/>
    </source>
</evidence>
<dbReference type="PANTHER" id="PTHR24106">
    <property type="entry name" value="NACHT, LRR AND CARD DOMAINS-CONTAINING"/>
    <property type="match status" value="1"/>
</dbReference>
<dbReference type="RefSeq" id="XP_050934669.1">
    <property type="nucleotide sequence ID" value="XM_051078712.1"/>
</dbReference>
<dbReference type="SMART" id="SM00368">
    <property type="entry name" value="LRR_RI"/>
    <property type="match status" value="26"/>
</dbReference>
<feature type="region of interest" description="Disordered" evidence="7">
    <location>
        <begin position="207"/>
        <end position="231"/>
    </location>
</feature>
<dbReference type="SMART" id="SM00364">
    <property type="entry name" value="LRR_BAC"/>
    <property type="match status" value="11"/>
</dbReference>
<dbReference type="InterPro" id="IPR006553">
    <property type="entry name" value="Leu-rich_rpt_Cys-con_subtyp"/>
</dbReference>
<dbReference type="KEGG" id="lcf:108899912"/>
<dbReference type="Pfam" id="PF14484">
    <property type="entry name" value="FISNA"/>
    <property type="match status" value="1"/>
</dbReference>
<dbReference type="InterPro" id="IPR032675">
    <property type="entry name" value="LRR_dom_sf"/>
</dbReference>
<dbReference type="Proteomes" id="UP000694890">
    <property type="component" value="Linkage group LG20"/>
</dbReference>
<dbReference type="Pfam" id="PF05729">
    <property type="entry name" value="NACHT"/>
    <property type="match status" value="1"/>
</dbReference>
<dbReference type="InterPro" id="IPR029495">
    <property type="entry name" value="NACHT-assoc"/>
</dbReference>
<accession>A0AAJ8BMP9</accession>
<feature type="compositionally biased region" description="Low complexity" evidence="7">
    <location>
        <begin position="218"/>
        <end position="229"/>
    </location>
</feature>
<evidence type="ECO:0000256" key="3">
    <source>
        <dbReference type="ARBA" id="ARBA00022614"/>
    </source>
</evidence>
<dbReference type="InterPro" id="IPR027417">
    <property type="entry name" value="P-loop_NTPase"/>
</dbReference>
<keyword evidence="6" id="KW-0067">ATP-binding</keyword>
<dbReference type="SMART" id="SM00367">
    <property type="entry name" value="LRR_CC"/>
    <property type="match status" value="10"/>
</dbReference>
<dbReference type="Gene3D" id="3.80.10.10">
    <property type="entry name" value="Ribonuclease Inhibitor"/>
    <property type="match status" value="5"/>
</dbReference>
<dbReference type="InterPro" id="IPR041075">
    <property type="entry name" value="NOD1/2_WH"/>
</dbReference>
<dbReference type="GO" id="GO:0005737">
    <property type="term" value="C:cytoplasm"/>
    <property type="evidence" value="ECO:0007669"/>
    <property type="project" value="UniProtKB-SubCell"/>
</dbReference>
<dbReference type="FunFam" id="3.40.50.300:FF:000210">
    <property type="entry name" value="Si:dkey-16p6.1"/>
    <property type="match status" value="1"/>
</dbReference>
<dbReference type="Pfam" id="PF17776">
    <property type="entry name" value="NLRC4_HD2"/>
    <property type="match status" value="1"/>
</dbReference>
<protein>
    <submittedName>
        <fullName evidence="10">NACHT, LRR and PYD domains-containing protein 12 isoform X1</fullName>
    </submittedName>
</protein>
<dbReference type="InterPro" id="IPR051261">
    <property type="entry name" value="NLR"/>
</dbReference>
<evidence type="ECO:0000313" key="10">
    <source>
        <dbReference type="RefSeq" id="XP_050934669.1"/>
    </source>
</evidence>
<sequence length="1673" mass="188145">MNGLEEEEDRAVSPGSICLSLKSDWSKHEPPIKFSNEPGPSDTKQRAESPGSICLSLKSDWSKHEPPIKFSDGPGPSDTQRRAGSPGSICRSLKSDWSKHEPPIKFSNEPGPSDTKWRAESPGSICLSLKSDWSKHEPPIKFSKEPGPSATKEKKRSDICVEEQLSCNALNQDVLKDPKRSHLQSLRTLVTSLLTPSGSSGDNSCFQFGQRSRTRPGVQTASQTSTVQTDSGLQEVLDEHKISLKRRCEHVTEGTDGTGSRTLLNRIYTDLYITEGQSEEVYTQHEVWQLETASKMKTLHDTPIRCQDIFKALPDQQRHTRVVLTNGVAGVGKTVSVQKFTLDWAEGLENQGVSLLVLLSFRELNLIRDEQYSLLTLLHVFHPTLQKVTAEKLALCKVLFIFDGLDESRLSLDFNNKKVVSDVTQKSSVNELLTNLIRGNLLPSALIWITSRPAAANQIPPSCVNRVTEVRGFTDPQKEEYFRRRTNDEKLSNRIISHIKTSRSLHIMCRIPVFCWITATVLEHMLTTGQRGELPKTMTDLYSYFLLVQTKRKKNKYDEGHKEKKRKNKDKSPLELTEADRKVLLKLGKLAFDHLEKGNIMFYQEDLKRCGLDVTDASVYSGVCTEIFRRESVIFQKPVYCFIHLSIQEFLAAVYMFHCFTNRKTQVLKKFLGKDFTDRNSNQKSLHKRMLRIFGKDDHSGPSLDVFLSRVMEKSLKSKNGHLDLFLRFLHGLSLESNQRLLGGLLGQTENSPEIIQTAINNLKKMNSDFISPDRSINIFHCLMEMNDHSVHQEIQEFLKSENRSEKKLSEIHCSALAYMLQMSEEVLDDLDLKKYNTSEEGQRKLIPAVRNCRKARLGDCGLLDTHWEVVASALKSNPSHLTELDLSNNSLKDSSVELVSAGLESPQCILETLRLRNCRLSEISCSSLASALKSNPSHLRELDLSENRDLKDSGVKELCGFLQGPDCKLESLKLERCSLSEISCSSLVSVLKSNPSHLRELDLSENDLYDSGVKELCGFLLSPDCRLKTLRLSLCRLSEISCSSLVSALKSNPSHLRELDLSNNYLYDSGVKELCSFLLSPDCRLETLRLRSCSLSEISCSSLVSALKSNPSYLRELDVSDNYLKDSDLKELFDLVKSADCRLETLRLKADRLSKIKCAPLALALTSNPSHLSKLELSNNNLQDSDVKQLCGLLRSPDCRLETLRLSLCRMSEISCSSLVSALKSNPSHLRELDLSNNQMKDSVVKELCGLLQSPDCRLESLRLYDCRLSEISCSSLASALKSNPSHLRKLDLSENWNLHDSGLKELCGFLQSPDCRLETLRLKLCRLSEISCSSLVSALKSNPSHLRELDLSYNNLQDSGMKELCGFLQSPDCGLETLRLMDCRLTKISCYSLVSALKSNPSHLRELDLSHYNLQDSGMKELCGFLQSPDCRLETLRLKWCRLSEISCSSLVSALKSNSSHLKELDLSYNNLYDSGVMELCGFLQSPDCRLERLRLSGCRLSEISCSSLVSAVKSNPSHLRELDLSWNYLYDSGLKELCGFLQSPDCRLETLRLMDCSFSEISCSSLVSALKSNPSHLRELDLSRNNLLDSGVKELCGFLLSPDCGLETLRLKWCRLSEISCSSLVSALKSNPSHLSELDLSNNDLQDSDLKELCDLVESPDCRLETVRWE</sequence>
<dbReference type="GO" id="GO:0005524">
    <property type="term" value="F:ATP binding"/>
    <property type="evidence" value="ECO:0007669"/>
    <property type="project" value="UniProtKB-KW"/>
</dbReference>
<dbReference type="SUPFAM" id="SSF52047">
    <property type="entry name" value="RNI-like"/>
    <property type="match status" value="3"/>
</dbReference>
<dbReference type="Pfam" id="PF13516">
    <property type="entry name" value="LRR_6"/>
    <property type="match status" value="13"/>
</dbReference>
<dbReference type="SUPFAM" id="SSF52540">
    <property type="entry name" value="P-loop containing nucleoside triphosphate hydrolases"/>
    <property type="match status" value="1"/>
</dbReference>
<keyword evidence="3" id="KW-0433">Leucine-rich repeat</keyword>
<evidence type="ECO:0000256" key="5">
    <source>
        <dbReference type="ARBA" id="ARBA00022741"/>
    </source>
</evidence>
<reference evidence="10" key="1">
    <citation type="submission" date="2025-08" db="UniProtKB">
        <authorList>
            <consortium name="RefSeq"/>
        </authorList>
    </citation>
    <scope>IDENTIFICATION</scope>
    <source>
        <tissue evidence="10">Brain</tissue>
    </source>
</reference>
<evidence type="ECO:0000313" key="9">
    <source>
        <dbReference type="Proteomes" id="UP000694890"/>
    </source>
</evidence>
<feature type="domain" description="NACHT" evidence="8">
    <location>
        <begin position="321"/>
        <end position="455"/>
    </location>
</feature>
<feature type="region of interest" description="Disordered" evidence="7">
    <location>
        <begin position="1"/>
        <end position="120"/>
    </location>
</feature>
<evidence type="ECO:0000256" key="7">
    <source>
        <dbReference type="SAM" id="MobiDB-lite"/>
    </source>
</evidence>
<dbReference type="InterPro" id="IPR007111">
    <property type="entry name" value="NACHT_NTPase"/>
</dbReference>
<evidence type="ECO:0000256" key="2">
    <source>
        <dbReference type="ARBA" id="ARBA00022490"/>
    </source>
</evidence>
<dbReference type="PROSITE" id="PS50837">
    <property type="entry name" value="NACHT"/>
    <property type="match status" value="1"/>
</dbReference>